<organism evidence="10 11">
    <name type="scientific">Aquatica leii</name>
    <dbReference type="NCBI Taxonomy" id="1421715"/>
    <lineage>
        <taxon>Eukaryota</taxon>
        <taxon>Metazoa</taxon>
        <taxon>Ecdysozoa</taxon>
        <taxon>Arthropoda</taxon>
        <taxon>Hexapoda</taxon>
        <taxon>Insecta</taxon>
        <taxon>Pterygota</taxon>
        <taxon>Neoptera</taxon>
        <taxon>Endopterygota</taxon>
        <taxon>Coleoptera</taxon>
        <taxon>Polyphaga</taxon>
        <taxon>Elateriformia</taxon>
        <taxon>Elateroidea</taxon>
        <taxon>Lampyridae</taxon>
        <taxon>Luciolinae</taxon>
        <taxon>Aquatica</taxon>
    </lineage>
</organism>
<evidence type="ECO:0000256" key="6">
    <source>
        <dbReference type="ARBA" id="ARBA00047790"/>
    </source>
</evidence>
<evidence type="ECO:0000313" key="11">
    <source>
        <dbReference type="Proteomes" id="UP001353858"/>
    </source>
</evidence>
<feature type="compositionally biased region" description="Polar residues" evidence="7">
    <location>
        <begin position="598"/>
        <end position="608"/>
    </location>
</feature>
<dbReference type="PROSITE" id="PS50216">
    <property type="entry name" value="DHHC"/>
    <property type="match status" value="1"/>
</dbReference>
<dbReference type="InterPro" id="IPR029045">
    <property type="entry name" value="ClpP/crotonase-like_dom_sf"/>
</dbReference>
<gene>
    <name evidence="10" type="ORF">RN001_014890</name>
</gene>
<feature type="compositionally biased region" description="Polar residues" evidence="7">
    <location>
        <begin position="568"/>
        <end position="578"/>
    </location>
</feature>
<feature type="compositionally biased region" description="Polar residues" evidence="7">
    <location>
        <begin position="1578"/>
        <end position="1596"/>
    </location>
</feature>
<feature type="region of interest" description="Disordered" evidence="7">
    <location>
        <begin position="697"/>
        <end position="748"/>
    </location>
</feature>
<feature type="transmembrane region" description="Helical" evidence="8">
    <location>
        <begin position="1358"/>
        <end position="1382"/>
    </location>
</feature>
<sequence>MESAVQEELPVKETETSEALKENDAVVKEDVNNDIDKQEVPEAAKIPEINDCPKPVHVIENDIVPEPISEKTNVQEAPVEENSTNEIVEAPTVIREVVDSVVIGENRLVIEEPVEKHTSAPLKDEKEPVKDESEMNVLETSDANMTLPLAESTDELDGTELIDENVSSEVSLPITSETSQADNAKEVEDVSVEPELVPLSPEPAASEVTECPVEQPPVLEETEKLDETVLINGMPVLQKEVVTEVNDNNISEDVVMFLPNLADSECIENINEEASVSIVSEETVKDEDESSKEVIIPPHILGRNLERPMMEEYVRNGKVIKPRLGVKIPNRNLTSQIVSGKEIEDEIMERSRLRNATADIPVGGDVFFAKKLTQRLAKKLTEKASSTKTTPTTSIVNVDVKPFIDSSNKITDNSDLIALLEGDDDIDWTPTNSSKKLAEKRTPEWERETALKQLRDLPKHVKPGRGSASKSVTSPSRKSTETVMESMEELPVTGDDSSEPKFSMGVVTKTYTRKRKSSNDIKLITASILQSQKKIHFDKEKSSSATSSPHTPQSSSKQSEKSSPQKSVENSKASTPKSQKSKHSDKKEMPTLKKESPIVNQPKQTTPKVQKLNEDKYSQISPEKAHPQVIITKTITETPPIVPEPIAKVQLSPNTYISKSSRIVKKKKIWDPDEDIVPKYLKPSVTKSPKIVEAVEKAPEKKAEKVPEKKAEKVPEKKVEKVSEKAEKVSEKGEARDKPAVLKPINDRTIHKKPKLKKIMKKKKPKRLTEVDRLLMDEGAVNLLYSVKTEELQNVIKKKKSVISLDRAHRELQNKTNELKNDLQINSTKDSPISLRKKESVIKISPIKEIAAAILQRKKSTGSAHSPPASPAFYNQHAEASRIIRRHSSSSFSSENPEADDGTEKSSSKRSAEQQKKKIRAHSERHSSSMGVDKQLLSEEMAKNFNNAIPVEPKFTQFQTFNVRNHDHFVQIILSPCGPFGKTTMSVETLTELTAILNILKNDDDCRALLISSSGASFCQGIDYTKLVSNDKAERLSLAENYAKCVKKFLVAVTNFPKVLVAGVHGHTIGVGVTMLPLFDMVLASDTATFSTPYTTLGCAAEGGILLTLPHVMHNALASELLYASRKLTAGEGFRLGLVTRTLWPDKFQDELINSLKLTSGQSLQSMRAIKNQLRHHLIPNIEKALAAESLVLIHHWTSTECQSKFPDYVLETNIMPKCDVKTRYIPATFAWAILLGATTLFFYFPAQYYIFRYPWVPAYQGLITFFVLANFTLATFMDPGVIPKAPPDEDRDDDFRAPLYKNVDINGITVRMKWCVTCKFYRPPRCSHCSVCNHCIETFDHHCPWVNNCIGRRNYRFFFFFLISLSLHMISIFTLSLIFVLHSKERLSEIQPIVAMVLMGIVAVLAIPIFGLTGFHMVLVSRGRTTNEQVTGKFRGGYNPFSRGCWDNCCYTQCGPQFPSLIKPSKYNVKRKHCSHGPIATITNDNQVKTYMDNSNGIRNLNSNAYNKLSPGRDGSDPDMEPTASQSQDCEPTPPLQRHGSKSNFFLPPVEGESPRHPRHYPRCSPHPRPRGLDPTRSGTPESLNTQRPSPTMQQRIKALGVPTPLAMSSPVRRSNPSTPTQPRRPDFIGVATNHQPNPYYDFQNQVNPVQRQMASQGYGSPQRRFMSEGELVRQETQLSYPRSNNTVDNIRELANSPQRGVYMWKDTSPGYPPPAQTQDFYRSNPTSPTQQVTYTAPRSYHPAIRGGVSVYPPQSPQVHRKTQLGAAAPTVPDNRRRPMSFVRALEMSDAVEVTVPTSQCSGHLPGRPSTPDRASVYDMNYEISV</sequence>
<evidence type="ECO:0000259" key="9">
    <source>
        <dbReference type="Pfam" id="PF01529"/>
    </source>
</evidence>
<feature type="region of interest" description="Disordered" evidence="7">
    <location>
        <begin position="64"/>
        <end position="84"/>
    </location>
</feature>
<feature type="region of interest" description="Disordered" evidence="7">
    <location>
        <begin position="886"/>
        <end position="931"/>
    </location>
</feature>
<dbReference type="Proteomes" id="UP001353858">
    <property type="component" value="Unassembled WGS sequence"/>
</dbReference>
<feature type="compositionally biased region" description="Basic and acidic residues" evidence="7">
    <location>
        <begin position="9"/>
        <end position="42"/>
    </location>
</feature>
<feature type="transmembrane region" description="Helical" evidence="8">
    <location>
        <begin position="1225"/>
        <end position="1245"/>
    </location>
</feature>
<evidence type="ECO:0000256" key="8">
    <source>
        <dbReference type="SAM" id="Phobius"/>
    </source>
</evidence>
<feature type="compositionally biased region" description="Basic residues" evidence="7">
    <location>
        <begin position="1558"/>
        <end position="1571"/>
    </location>
</feature>
<keyword evidence="2 8" id="KW-0812">Transmembrane</keyword>
<evidence type="ECO:0000256" key="3">
    <source>
        <dbReference type="ARBA" id="ARBA00022989"/>
    </source>
</evidence>
<feature type="compositionally biased region" description="Low complexity" evidence="7">
    <location>
        <begin position="552"/>
        <end position="567"/>
    </location>
</feature>
<reference evidence="11" key="1">
    <citation type="submission" date="2023-01" db="EMBL/GenBank/DDBJ databases">
        <title>Key to firefly adult light organ development and bioluminescence: homeobox transcription factors regulate luciferase expression and transportation to peroxisome.</title>
        <authorList>
            <person name="Fu X."/>
        </authorList>
    </citation>
    <scope>NUCLEOTIDE SEQUENCE [LARGE SCALE GENOMIC DNA]</scope>
</reference>
<protein>
    <recommendedName>
        <fullName evidence="9">Palmitoyltransferase DHHC domain-containing protein</fullName>
    </recommendedName>
</protein>
<comment type="subcellular location">
    <subcellularLocation>
        <location evidence="1">Membrane</location>
        <topology evidence="1">Multi-pass membrane protein</topology>
    </subcellularLocation>
</comment>
<dbReference type="CDD" id="cd06558">
    <property type="entry name" value="crotonase-like"/>
    <property type="match status" value="1"/>
</dbReference>
<feature type="compositionally biased region" description="Polar residues" evidence="7">
    <location>
        <begin position="70"/>
        <end position="84"/>
    </location>
</feature>
<comment type="similarity">
    <text evidence="5">Belongs to the DHHC palmitoyltransferase family. ERF2/ZDHHC9 subfamily.</text>
</comment>
<feature type="region of interest" description="Disordered" evidence="7">
    <location>
        <begin position="458"/>
        <end position="502"/>
    </location>
</feature>
<dbReference type="GO" id="GO:0019706">
    <property type="term" value="F:protein-cysteine S-palmitoyltransferase activity"/>
    <property type="evidence" value="ECO:0007669"/>
    <property type="project" value="UniProtKB-EC"/>
</dbReference>
<dbReference type="PANTHER" id="PTHR12349:SF2">
    <property type="entry name" value="PALMITOYLTRANSFERASE ZDHHC8"/>
    <property type="match status" value="1"/>
</dbReference>
<feature type="domain" description="Palmitoyltransferase DHHC" evidence="9">
    <location>
        <begin position="1312"/>
        <end position="1432"/>
    </location>
</feature>
<evidence type="ECO:0000256" key="4">
    <source>
        <dbReference type="ARBA" id="ARBA00023136"/>
    </source>
</evidence>
<evidence type="ECO:0000256" key="2">
    <source>
        <dbReference type="ARBA" id="ARBA00022692"/>
    </source>
</evidence>
<name>A0AAN7P082_9COLE</name>
<dbReference type="GO" id="GO:0016020">
    <property type="term" value="C:membrane"/>
    <property type="evidence" value="ECO:0007669"/>
    <property type="project" value="UniProtKB-SubCell"/>
</dbReference>
<dbReference type="InterPro" id="IPR001753">
    <property type="entry name" value="Enoyl-CoA_hydra/iso"/>
</dbReference>
<proteinExistence type="inferred from homology"/>
<feature type="compositionally biased region" description="Basic and acidic residues" evidence="7">
    <location>
        <begin position="113"/>
        <end position="133"/>
    </location>
</feature>
<feature type="compositionally biased region" description="Basic and acidic residues" evidence="7">
    <location>
        <begin position="902"/>
        <end position="927"/>
    </location>
</feature>
<evidence type="ECO:0000313" key="10">
    <source>
        <dbReference type="EMBL" id="KAK4872861.1"/>
    </source>
</evidence>
<keyword evidence="4 8" id="KW-0472">Membrane</keyword>
<dbReference type="Gene3D" id="3.90.226.10">
    <property type="entry name" value="2-enoyl-CoA Hydratase, Chain A, domain 1"/>
    <property type="match status" value="1"/>
</dbReference>
<feature type="region of interest" description="Disordered" evidence="7">
    <location>
        <begin position="1503"/>
        <end position="1628"/>
    </location>
</feature>
<feature type="compositionally biased region" description="Polar residues" evidence="7">
    <location>
        <begin position="1613"/>
        <end position="1623"/>
    </location>
</feature>
<feature type="region of interest" description="Disordered" evidence="7">
    <location>
        <begin position="1"/>
        <end position="48"/>
    </location>
</feature>
<feature type="region of interest" description="Disordered" evidence="7">
    <location>
        <begin position="535"/>
        <end position="625"/>
    </location>
</feature>
<feature type="transmembrane region" description="Helical" evidence="8">
    <location>
        <begin position="1257"/>
        <end position="1278"/>
    </location>
</feature>
<evidence type="ECO:0000256" key="1">
    <source>
        <dbReference type="ARBA" id="ARBA00004141"/>
    </source>
</evidence>
<dbReference type="Pfam" id="PF00378">
    <property type="entry name" value="ECH_1"/>
    <property type="match status" value="1"/>
</dbReference>
<evidence type="ECO:0000256" key="7">
    <source>
        <dbReference type="SAM" id="MobiDB-lite"/>
    </source>
</evidence>
<feature type="compositionally biased region" description="Polar residues" evidence="7">
    <location>
        <begin position="468"/>
        <end position="483"/>
    </location>
</feature>
<dbReference type="InterPro" id="IPR001594">
    <property type="entry name" value="Palmitoyltrfase_DHHC"/>
</dbReference>
<feature type="compositionally biased region" description="Basic and acidic residues" evidence="7">
    <location>
        <begin position="585"/>
        <end position="596"/>
    </location>
</feature>
<feature type="region of interest" description="Disordered" evidence="7">
    <location>
        <begin position="113"/>
        <end position="134"/>
    </location>
</feature>
<feature type="transmembrane region" description="Helical" evidence="8">
    <location>
        <begin position="1394"/>
        <end position="1420"/>
    </location>
</feature>
<dbReference type="PANTHER" id="PTHR12349">
    <property type="entry name" value="ANKYRIN REPEAT AND LEM DOMAIN-CONTAINING PROTEIN 2"/>
    <property type="match status" value="1"/>
</dbReference>
<keyword evidence="11" id="KW-1185">Reference proteome</keyword>
<keyword evidence="3 8" id="KW-1133">Transmembrane helix</keyword>
<comment type="caution">
    <text evidence="10">The sequence shown here is derived from an EMBL/GenBank/DDBJ whole genome shotgun (WGS) entry which is preliminary data.</text>
</comment>
<evidence type="ECO:0000256" key="5">
    <source>
        <dbReference type="ARBA" id="ARBA00023463"/>
    </source>
</evidence>
<dbReference type="EMBL" id="JARPUR010000007">
    <property type="protein sequence ID" value="KAK4872861.1"/>
    <property type="molecule type" value="Genomic_DNA"/>
</dbReference>
<comment type="catalytic activity">
    <reaction evidence="6">
        <text>L-cysteinyl-[protein] + hexadecanoyl-CoA = S-hexadecanoyl-L-cysteinyl-[protein] + CoA</text>
        <dbReference type="Rhea" id="RHEA:36683"/>
        <dbReference type="Rhea" id="RHEA-COMP:10131"/>
        <dbReference type="Rhea" id="RHEA-COMP:11032"/>
        <dbReference type="ChEBI" id="CHEBI:29950"/>
        <dbReference type="ChEBI" id="CHEBI:57287"/>
        <dbReference type="ChEBI" id="CHEBI:57379"/>
        <dbReference type="ChEBI" id="CHEBI:74151"/>
        <dbReference type="EC" id="2.3.1.225"/>
    </reaction>
    <physiologicalReaction direction="left-to-right" evidence="6">
        <dbReference type="Rhea" id="RHEA:36684"/>
    </physiologicalReaction>
</comment>
<dbReference type="SUPFAM" id="SSF52096">
    <property type="entry name" value="ClpP/crotonase"/>
    <property type="match status" value="1"/>
</dbReference>
<dbReference type="Pfam" id="PF01529">
    <property type="entry name" value="DHHC"/>
    <property type="match status" value="1"/>
</dbReference>
<accession>A0AAN7P082</accession>